<reference evidence="1" key="1">
    <citation type="submission" date="2022-02" db="EMBL/GenBank/DDBJ databases">
        <title>Plant Genome Project.</title>
        <authorList>
            <person name="Zhang R.-G."/>
        </authorList>
    </citation>
    <scope>NUCLEOTIDE SEQUENCE</scope>
    <source>
        <strain evidence="1">AT1</strain>
    </source>
</reference>
<dbReference type="Proteomes" id="UP001062846">
    <property type="component" value="Chromosome 11"/>
</dbReference>
<name>A0ACC0LWP7_RHOML</name>
<dbReference type="EMBL" id="CM046398">
    <property type="protein sequence ID" value="KAI8533156.1"/>
    <property type="molecule type" value="Genomic_DNA"/>
</dbReference>
<proteinExistence type="predicted"/>
<comment type="caution">
    <text evidence="1">The sequence shown here is derived from an EMBL/GenBank/DDBJ whole genome shotgun (WGS) entry which is preliminary data.</text>
</comment>
<protein>
    <submittedName>
        <fullName evidence="1">Uncharacterized protein</fullName>
    </submittedName>
</protein>
<sequence>MNRSNIENKQIQRVVEYYRFEPELADADKSVRNFVLGGFVMRIRIEIEIENEMRFSNPPPPPKCTSCDYPPLSRFYFEKLVSKSILFSDHLILKGITRGTIVHNRGGFGGIPYGVECKTMNTSIKYIEICEKALSSLAMDVTSDGEVVRGFDIGTGANCIYPLLGASLLGWSFVGSDVTDVALEWAERNVKNNPHISGLIELRKVESGKMTSYGEESCEGQLVDSGSNTLTHEIEARNLEPDFVRPLELHSNVNKSYHGPPVLYGVVRDGEEFDFCMCNPPFFESMEEAGLNPKTSCGGTIEEMVCPGGEEAFISGIIQDSVELKQSIRWYTSMVGRKSNMKILMSKLREVGVTIVKTTEFVQGQTCRWGLAWSFMPPAKKVISSHVAEKSVLSFTLEGLQRQYSAIHVLQSVETFFCGAGATCKSNASAFTLDITATNDHFDAILKNELSNLSEPAPCQYKEVVSNGSGCSPLPLNDLSLRITVFQQIPGTLLVRGSLQHRESPAAGAFPSIFLRLEEVLKLKFCREKASAGA</sequence>
<gene>
    <name evidence="1" type="ORF">RHMOL_Rhmol11G0274700</name>
</gene>
<organism evidence="1 2">
    <name type="scientific">Rhododendron molle</name>
    <name type="common">Chinese azalea</name>
    <name type="synonym">Azalea mollis</name>
    <dbReference type="NCBI Taxonomy" id="49168"/>
    <lineage>
        <taxon>Eukaryota</taxon>
        <taxon>Viridiplantae</taxon>
        <taxon>Streptophyta</taxon>
        <taxon>Embryophyta</taxon>
        <taxon>Tracheophyta</taxon>
        <taxon>Spermatophyta</taxon>
        <taxon>Magnoliopsida</taxon>
        <taxon>eudicotyledons</taxon>
        <taxon>Gunneridae</taxon>
        <taxon>Pentapetalae</taxon>
        <taxon>asterids</taxon>
        <taxon>Ericales</taxon>
        <taxon>Ericaceae</taxon>
        <taxon>Ericoideae</taxon>
        <taxon>Rhodoreae</taxon>
        <taxon>Rhododendron</taxon>
    </lineage>
</organism>
<keyword evidence="2" id="KW-1185">Reference proteome</keyword>
<evidence type="ECO:0000313" key="1">
    <source>
        <dbReference type="EMBL" id="KAI8533156.1"/>
    </source>
</evidence>
<evidence type="ECO:0000313" key="2">
    <source>
        <dbReference type="Proteomes" id="UP001062846"/>
    </source>
</evidence>
<accession>A0ACC0LWP7</accession>